<feature type="region of interest" description="Disordered" evidence="1">
    <location>
        <begin position="182"/>
        <end position="215"/>
    </location>
</feature>
<gene>
    <name evidence="2" type="ORF">Ae201684_005072</name>
</gene>
<organism evidence="2 3">
    <name type="scientific">Aphanomyces euteiches</name>
    <dbReference type="NCBI Taxonomy" id="100861"/>
    <lineage>
        <taxon>Eukaryota</taxon>
        <taxon>Sar</taxon>
        <taxon>Stramenopiles</taxon>
        <taxon>Oomycota</taxon>
        <taxon>Saprolegniomycetes</taxon>
        <taxon>Saprolegniales</taxon>
        <taxon>Verrucalvaceae</taxon>
        <taxon>Aphanomyces</taxon>
    </lineage>
</organism>
<dbReference type="EMBL" id="VJMJ01000065">
    <property type="protein sequence ID" value="KAF0739296.1"/>
    <property type="molecule type" value="Genomic_DNA"/>
</dbReference>
<comment type="caution">
    <text evidence="2">The sequence shown here is derived from an EMBL/GenBank/DDBJ whole genome shotgun (WGS) entry which is preliminary data.</text>
</comment>
<evidence type="ECO:0000313" key="2">
    <source>
        <dbReference type="EMBL" id="KAF0739296.1"/>
    </source>
</evidence>
<name>A0A6G0XGI8_9STRA</name>
<accession>A0A6G0XGI8</accession>
<evidence type="ECO:0000256" key="1">
    <source>
        <dbReference type="SAM" id="MobiDB-lite"/>
    </source>
</evidence>
<dbReference type="Proteomes" id="UP000481153">
    <property type="component" value="Unassembled WGS sequence"/>
</dbReference>
<evidence type="ECO:0000313" key="3">
    <source>
        <dbReference type="Proteomes" id="UP000481153"/>
    </source>
</evidence>
<sequence length="245" mass="26939">MTTTPSETNNTLVLSPPQAVSHDSTRSCASILFSTVGSDLEEERELLQQVDACFSFLDVTQEETTASTPTITVAVVAFEWATTYQRTTVEGHDKPSCNLANEATPPEEGHVVDIVSSTAARIDPNANCSPNLRTHDLPRAISSSYSSDDVSLKANDADTALGSQDESSNRPKCSLNDVGITELLDKSPQRPESTKNNSTAASSKLHRSQRRDIGRHYESYKMETFSWPRSHSEFKTGFRYARYLA</sequence>
<dbReference type="AlphaFoldDB" id="A0A6G0XGI8"/>
<protein>
    <submittedName>
        <fullName evidence="2">Uncharacterized protein</fullName>
    </submittedName>
</protein>
<feature type="compositionally biased region" description="Basic and acidic residues" evidence="1">
    <location>
        <begin position="183"/>
        <end position="193"/>
    </location>
</feature>
<dbReference type="VEuPathDB" id="FungiDB:AeMF1_017315"/>
<keyword evidence="3" id="KW-1185">Reference proteome</keyword>
<reference evidence="2 3" key="1">
    <citation type="submission" date="2019-07" db="EMBL/GenBank/DDBJ databases">
        <title>Genomics analysis of Aphanomyces spp. identifies a new class of oomycete effector associated with host adaptation.</title>
        <authorList>
            <person name="Gaulin E."/>
        </authorList>
    </citation>
    <scope>NUCLEOTIDE SEQUENCE [LARGE SCALE GENOMIC DNA]</scope>
    <source>
        <strain evidence="2 3">ATCC 201684</strain>
    </source>
</reference>
<proteinExistence type="predicted"/>